<dbReference type="PANTHER" id="PTHR31360:SF0">
    <property type="entry name" value="OIL BODY-ASSOCIATED PROTEIN 1B"/>
    <property type="match status" value="1"/>
</dbReference>
<dbReference type="PANTHER" id="PTHR31360">
    <property type="match status" value="1"/>
</dbReference>
<dbReference type="Pfam" id="PF06884">
    <property type="entry name" value="DUF1264"/>
    <property type="match status" value="1"/>
</dbReference>
<proteinExistence type="inferred from homology"/>
<keyword evidence="3" id="KW-1185">Reference proteome</keyword>
<dbReference type="Proteomes" id="UP000825935">
    <property type="component" value="Chromosome 19"/>
</dbReference>
<reference evidence="2" key="1">
    <citation type="submission" date="2021-08" db="EMBL/GenBank/DDBJ databases">
        <title>WGS assembly of Ceratopteris richardii.</title>
        <authorList>
            <person name="Marchant D.B."/>
            <person name="Chen G."/>
            <person name="Jenkins J."/>
            <person name="Shu S."/>
            <person name="Leebens-Mack J."/>
            <person name="Grimwood J."/>
            <person name="Schmutz J."/>
            <person name="Soltis P."/>
            <person name="Soltis D."/>
            <person name="Chen Z.-H."/>
        </authorList>
    </citation>
    <scope>NUCLEOTIDE SEQUENCE</scope>
    <source>
        <strain evidence="2">Whitten #5841</strain>
        <tissue evidence="2">Leaf</tissue>
    </source>
</reference>
<protein>
    <recommendedName>
        <fullName evidence="4">Oil body-associated protein 1A</fullName>
    </recommendedName>
</protein>
<name>A0A8T2SKC2_CERRI</name>
<dbReference type="OrthoDB" id="1901244at2759"/>
<dbReference type="InterPro" id="IPR010686">
    <property type="entry name" value="OBAP-like"/>
</dbReference>
<accession>A0A8T2SKC2</accession>
<comment type="caution">
    <text evidence="2">The sequence shown here is derived from an EMBL/GenBank/DDBJ whole genome shotgun (WGS) entry which is preliminary data.</text>
</comment>
<comment type="similarity">
    <text evidence="1">Belongs to the OBAP family.</text>
</comment>
<gene>
    <name evidence="2" type="ORF">KP509_19G021900</name>
</gene>
<dbReference type="EMBL" id="CM035424">
    <property type="protein sequence ID" value="KAH7351951.1"/>
    <property type="molecule type" value="Genomic_DNA"/>
</dbReference>
<evidence type="ECO:0000313" key="3">
    <source>
        <dbReference type="Proteomes" id="UP000825935"/>
    </source>
</evidence>
<evidence type="ECO:0000256" key="1">
    <source>
        <dbReference type="ARBA" id="ARBA00009740"/>
    </source>
</evidence>
<organism evidence="2 3">
    <name type="scientific">Ceratopteris richardii</name>
    <name type="common">Triangle waterfern</name>
    <dbReference type="NCBI Taxonomy" id="49495"/>
    <lineage>
        <taxon>Eukaryota</taxon>
        <taxon>Viridiplantae</taxon>
        <taxon>Streptophyta</taxon>
        <taxon>Embryophyta</taxon>
        <taxon>Tracheophyta</taxon>
        <taxon>Polypodiopsida</taxon>
        <taxon>Polypodiidae</taxon>
        <taxon>Polypodiales</taxon>
        <taxon>Pteridineae</taxon>
        <taxon>Pteridaceae</taxon>
        <taxon>Parkerioideae</taxon>
        <taxon>Ceratopteris</taxon>
    </lineage>
</organism>
<dbReference type="AlphaFoldDB" id="A0A8T2SKC2"/>
<sequence length="246" mass="27438">MAASGPGPVFQSQDIPGEPKKTSTVVLEKTAGLLQSFKPIASIHAHLCAFHFYAYDLGRQVEAHHFCTHMSEDVHQCLIFDTPKKDARLIGIEYIVTEKVFLSLPEDEKRLWHSHEYEVKSGVLFMPGLPSVAEKAQMKHLAKTYGKVFHFWQIDKGDTIPLGLPQLMMALTADGQLNPQLGKDVEERFHISFAENRKQRADLEGPDKGIHPSANPWLQGKGLVPEVLEVECVRNAADSSQTSSEL</sequence>
<dbReference type="OMA" id="RHVEAHH"/>
<evidence type="ECO:0008006" key="4">
    <source>
        <dbReference type="Google" id="ProtNLM"/>
    </source>
</evidence>
<evidence type="ECO:0000313" key="2">
    <source>
        <dbReference type="EMBL" id="KAH7351951.1"/>
    </source>
</evidence>